<feature type="domain" description="Knr4/Smi1-like" evidence="1">
    <location>
        <begin position="8"/>
        <end position="144"/>
    </location>
</feature>
<name>A0ABT1S4J4_9FIRM</name>
<dbReference type="EMBL" id="JANFZH010000091">
    <property type="protein sequence ID" value="MCQ4841841.1"/>
    <property type="molecule type" value="Genomic_DNA"/>
</dbReference>
<sequence length="153" mass="17686">MRINNFKQLNEEQIQTIETQLRIKLPEDYRKFLKEVGGGVVEKDASNRIRIDGLGGDIVLDVLYGNDMEHEKASITFWMKRFEGELLEKAVLIGDDLLQGFLVMICDGEDKGIYYWDDSYRFASSCDENNMYWISDSFDGLLRLVAGKKRIDS</sequence>
<dbReference type="Pfam" id="PF09346">
    <property type="entry name" value="SMI1_KNR4"/>
    <property type="match status" value="1"/>
</dbReference>
<dbReference type="InterPro" id="IPR037883">
    <property type="entry name" value="Knr4/Smi1-like_sf"/>
</dbReference>
<organism evidence="2 3">
    <name type="scientific">Neglectibacter timonensis</name>
    <dbReference type="NCBI Taxonomy" id="1776382"/>
    <lineage>
        <taxon>Bacteria</taxon>
        <taxon>Bacillati</taxon>
        <taxon>Bacillota</taxon>
        <taxon>Clostridia</taxon>
        <taxon>Eubacteriales</taxon>
        <taxon>Oscillospiraceae</taxon>
        <taxon>Neglectibacter</taxon>
    </lineage>
</organism>
<accession>A0ABT1S4J4</accession>
<protein>
    <submittedName>
        <fullName evidence="2">SMI1/KNR4 family protein</fullName>
    </submittedName>
</protein>
<dbReference type="RefSeq" id="WP_066859752.1">
    <property type="nucleotide sequence ID" value="NZ_CABKVV010000006.1"/>
</dbReference>
<evidence type="ECO:0000259" key="1">
    <source>
        <dbReference type="SMART" id="SM00860"/>
    </source>
</evidence>
<dbReference type="SMART" id="SM00860">
    <property type="entry name" value="SMI1_KNR4"/>
    <property type="match status" value="1"/>
</dbReference>
<dbReference type="Gene3D" id="3.40.1580.10">
    <property type="entry name" value="SMI1/KNR4-like"/>
    <property type="match status" value="1"/>
</dbReference>
<evidence type="ECO:0000313" key="2">
    <source>
        <dbReference type="EMBL" id="MCQ4841841.1"/>
    </source>
</evidence>
<comment type="caution">
    <text evidence="2">The sequence shown here is derived from an EMBL/GenBank/DDBJ whole genome shotgun (WGS) entry which is preliminary data.</text>
</comment>
<proteinExistence type="predicted"/>
<dbReference type="Proteomes" id="UP001524473">
    <property type="component" value="Unassembled WGS sequence"/>
</dbReference>
<dbReference type="InterPro" id="IPR018958">
    <property type="entry name" value="Knr4/Smi1-like_dom"/>
</dbReference>
<dbReference type="GeneID" id="90530927"/>
<gene>
    <name evidence="2" type="ORF">NE695_18235</name>
</gene>
<evidence type="ECO:0000313" key="3">
    <source>
        <dbReference type="Proteomes" id="UP001524473"/>
    </source>
</evidence>
<keyword evidence="3" id="KW-1185">Reference proteome</keyword>
<dbReference type="SUPFAM" id="SSF160631">
    <property type="entry name" value="SMI1/KNR4-like"/>
    <property type="match status" value="1"/>
</dbReference>
<reference evidence="2 3" key="1">
    <citation type="submission" date="2022-06" db="EMBL/GenBank/DDBJ databases">
        <title>Isolation of gut microbiota from human fecal samples.</title>
        <authorList>
            <person name="Pamer E.G."/>
            <person name="Barat B."/>
            <person name="Waligurski E."/>
            <person name="Medina S."/>
            <person name="Paddock L."/>
            <person name="Mostad J."/>
        </authorList>
    </citation>
    <scope>NUCLEOTIDE SEQUENCE [LARGE SCALE GENOMIC DNA]</scope>
    <source>
        <strain evidence="2 3">DFI.9.73</strain>
    </source>
</reference>